<organism evidence="2 3">
    <name type="scientific">Kipferlia bialata</name>
    <dbReference type="NCBI Taxonomy" id="797122"/>
    <lineage>
        <taxon>Eukaryota</taxon>
        <taxon>Metamonada</taxon>
        <taxon>Carpediemonas-like organisms</taxon>
        <taxon>Kipferlia</taxon>
    </lineage>
</organism>
<comment type="caution">
    <text evidence="2">The sequence shown here is derived from an EMBL/GenBank/DDBJ whole genome shotgun (WGS) entry which is preliminary data.</text>
</comment>
<dbReference type="Proteomes" id="UP000265618">
    <property type="component" value="Unassembled WGS sequence"/>
</dbReference>
<feature type="compositionally biased region" description="Acidic residues" evidence="1">
    <location>
        <begin position="26"/>
        <end position="36"/>
    </location>
</feature>
<sequence>MEAPAWRSGTDILEAMGRRRRQKEESESEDEVDEETLASIRESKEARTSFPKVLHTASTATANGAGDGMEQSGNHVPAKKQLGSFHSEVQHTDHYLSQMEEFISRRVAGEDGADIIEGGGSNDSGQRFVVTETSHPIPQLRLKSILEAANGGNDFALLVKQIRKEFVAITTSNPE</sequence>
<keyword evidence="3" id="KW-1185">Reference proteome</keyword>
<accession>A0A9K3CP84</accession>
<feature type="region of interest" description="Disordered" evidence="1">
    <location>
        <begin position="1"/>
        <end position="51"/>
    </location>
</feature>
<dbReference type="EMBL" id="BDIP01000237">
    <property type="protein sequence ID" value="GIQ80769.1"/>
    <property type="molecule type" value="Genomic_DNA"/>
</dbReference>
<evidence type="ECO:0000256" key="1">
    <source>
        <dbReference type="SAM" id="MobiDB-lite"/>
    </source>
</evidence>
<gene>
    <name evidence="2" type="ORF">KIPB_001621</name>
</gene>
<evidence type="ECO:0000313" key="2">
    <source>
        <dbReference type="EMBL" id="GIQ80769.1"/>
    </source>
</evidence>
<reference evidence="2 3" key="1">
    <citation type="journal article" date="2018" name="PLoS ONE">
        <title>The draft genome of Kipferlia bialata reveals reductive genome evolution in fornicate parasites.</title>
        <authorList>
            <person name="Tanifuji G."/>
            <person name="Takabayashi S."/>
            <person name="Kume K."/>
            <person name="Takagi M."/>
            <person name="Nakayama T."/>
            <person name="Kamikawa R."/>
            <person name="Inagaki Y."/>
            <person name="Hashimoto T."/>
        </authorList>
    </citation>
    <scope>NUCLEOTIDE SEQUENCE [LARGE SCALE GENOMIC DNA]</scope>
    <source>
        <strain evidence="2">NY0173</strain>
    </source>
</reference>
<proteinExistence type="predicted"/>
<name>A0A9K3CP84_9EUKA</name>
<protein>
    <submittedName>
        <fullName evidence="2">Uncharacterized protein</fullName>
    </submittedName>
</protein>
<dbReference type="AlphaFoldDB" id="A0A9K3CP84"/>
<evidence type="ECO:0000313" key="3">
    <source>
        <dbReference type="Proteomes" id="UP000265618"/>
    </source>
</evidence>